<dbReference type="AlphaFoldDB" id="W9K838"/>
<reference evidence="1" key="2">
    <citation type="submission" date="2012-06" db="EMBL/GenBank/DDBJ databases">
        <title>Annotation of the Genome Sequence of Fusarium oxysporum Fo47.</title>
        <authorList>
            <consortium name="The Broad Institute Genomics Platform"/>
            <person name="Ma L.-J."/>
            <person name="Corby-Kistler H."/>
            <person name="Broz K."/>
            <person name="Gale L.R."/>
            <person name="Jonkers W."/>
            <person name="O'Donnell K."/>
            <person name="Ploetz R."/>
            <person name="Steinberg C."/>
            <person name="Schwartz D.C."/>
            <person name="VanEtten H."/>
            <person name="Zhou S."/>
            <person name="Young S.K."/>
            <person name="Zeng Q."/>
            <person name="Gargeya S."/>
            <person name="Fitzgerald M."/>
            <person name="Abouelleil A."/>
            <person name="Alvarado L."/>
            <person name="Chapman S.B."/>
            <person name="Gainer-Dewar J."/>
            <person name="Goldberg J."/>
            <person name="Griggs A."/>
            <person name="Gujja S."/>
            <person name="Hansen M."/>
            <person name="Howarth C."/>
            <person name="Imamovic A."/>
            <person name="Ireland A."/>
            <person name="Larimer J."/>
            <person name="McCowan C."/>
            <person name="Murphy C."/>
            <person name="Pearson M."/>
            <person name="Poon T.W."/>
            <person name="Priest M."/>
            <person name="Roberts A."/>
            <person name="Saif S."/>
            <person name="Shea T."/>
            <person name="Sykes S."/>
            <person name="Wortman J."/>
            <person name="Nusbaum C."/>
            <person name="Birren B."/>
        </authorList>
    </citation>
    <scope>NUCLEOTIDE SEQUENCE</scope>
    <source>
        <strain evidence="1">Fo47</strain>
    </source>
</reference>
<dbReference type="HOGENOM" id="CLU_2073235_0_0_1"/>
<protein>
    <submittedName>
        <fullName evidence="1">Uncharacterized protein</fullName>
    </submittedName>
</protein>
<proteinExistence type="predicted"/>
<dbReference type="VEuPathDB" id="FungiDB:FOZG_08125"/>
<reference evidence="1" key="1">
    <citation type="submission" date="2011-06" db="EMBL/GenBank/DDBJ databases">
        <title>The Genome Sequence of Fusarium oxysporum Fo47.</title>
        <authorList>
            <consortium name="The Broad Institute Genome Sequencing Platform"/>
            <person name="Ma L.-J."/>
            <person name="Gale L.R."/>
            <person name="Schwartz D.C."/>
            <person name="Zhou S."/>
            <person name="Corby-Kistler H."/>
            <person name="Young S.K."/>
            <person name="Zeng Q."/>
            <person name="Gargeya S."/>
            <person name="Fitzgerald M."/>
            <person name="Haas B."/>
            <person name="Abouelleil A."/>
            <person name="Alvarado L."/>
            <person name="Arachchi H.M."/>
            <person name="Berlin A."/>
            <person name="Brown A."/>
            <person name="Chapman S.B."/>
            <person name="Chen Z."/>
            <person name="Dunbar C."/>
            <person name="Freedman E."/>
            <person name="Gearin G."/>
            <person name="Gellesch M."/>
            <person name="Goldberg J."/>
            <person name="Griggs A."/>
            <person name="Gujja S."/>
            <person name="Heiman D."/>
            <person name="Howarth C."/>
            <person name="Larson L."/>
            <person name="Lui A."/>
            <person name="MacDonald P.J.P."/>
            <person name="Mehta T."/>
            <person name="Montmayeur A."/>
            <person name="Murphy C."/>
            <person name="Neiman D."/>
            <person name="Pearson M."/>
            <person name="Priest M."/>
            <person name="Roberts A."/>
            <person name="Saif S."/>
            <person name="Shea T."/>
            <person name="Shenoy N."/>
            <person name="Sisk P."/>
            <person name="Stolte C."/>
            <person name="Sykes S."/>
            <person name="Wortman J."/>
            <person name="Nusbaum C."/>
            <person name="Birren B."/>
        </authorList>
    </citation>
    <scope>NUCLEOTIDE SEQUENCE [LARGE SCALE GENOMIC DNA]</scope>
    <source>
        <strain evidence="1">Fo47</strain>
    </source>
</reference>
<sequence>MAGVLRGIHHLVRYAFWAYQNEDGAEFRMGAIDLHGPVAFRKLQIETAFWKNAGTAITPNTHVHLGACNGDTLVLAFRGTDLPMRFEDVNLKRLWGFWGNLWTDFSFGLTTIDWPNVELPNVIVHEGFLLPFNNLLKDDRLLNCID</sequence>
<dbReference type="Gene3D" id="3.40.50.1820">
    <property type="entry name" value="alpha/beta hydrolase"/>
    <property type="match status" value="1"/>
</dbReference>
<organism evidence="1">
    <name type="scientific">Fusarium oxysporum Fo47</name>
    <dbReference type="NCBI Taxonomy" id="660027"/>
    <lineage>
        <taxon>Eukaryota</taxon>
        <taxon>Fungi</taxon>
        <taxon>Dikarya</taxon>
        <taxon>Ascomycota</taxon>
        <taxon>Pezizomycotina</taxon>
        <taxon>Sordariomycetes</taxon>
        <taxon>Hypocreomycetidae</taxon>
        <taxon>Hypocreales</taxon>
        <taxon>Nectriaceae</taxon>
        <taxon>Fusarium</taxon>
        <taxon>Fusarium oxysporum species complex</taxon>
    </lineage>
</organism>
<accession>W9K838</accession>
<gene>
    <name evidence="1" type="ORF">FOZG_08125</name>
</gene>
<name>W9K838_FUSOX</name>
<dbReference type="Proteomes" id="UP000030766">
    <property type="component" value="Unassembled WGS sequence"/>
</dbReference>
<dbReference type="EMBL" id="JH717900">
    <property type="protein sequence ID" value="EWZ38879.1"/>
    <property type="molecule type" value="Genomic_DNA"/>
</dbReference>
<dbReference type="InterPro" id="IPR029058">
    <property type="entry name" value="AB_hydrolase_fold"/>
</dbReference>
<evidence type="ECO:0000313" key="1">
    <source>
        <dbReference type="EMBL" id="EWZ38879.1"/>
    </source>
</evidence>